<dbReference type="Ensembl" id="ENSSANT00000059915.1">
    <property type="protein sequence ID" value="ENSSANP00000056301.1"/>
    <property type="gene ID" value="ENSSANG00000028235.1"/>
</dbReference>
<reference evidence="1" key="2">
    <citation type="submission" date="2025-09" db="UniProtKB">
        <authorList>
            <consortium name="Ensembl"/>
        </authorList>
    </citation>
    <scope>IDENTIFICATION</scope>
</reference>
<proteinExistence type="predicted"/>
<protein>
    <submittedName>
        <fullName evidence="1">Uncharacterized protein</fullName>
    </submittedName>
</protein>
<organism evidence="1 2">
    <name type="scientific">Sinocyclocheilus anshuiensis</name>
    <dbReference type="NCBI Taxonomy" id="1608454"/>
    <lineage>
        <taxon>Eukaryota</taxon>
        <taxon>Metazoa</taxon>
        <taxon>Chordata</taxon>
        <taxon>Craniata</taxon>
        <taxon>Vertebrata</taxon>
        <taxon>Euteleostomi</taxon>
        <taxon>Actinopterygii</taxon>
        <taxon>Neopterygii</taxon>
        <taxon>Teleostei</taxon>
        <taxon>Ostariophysi</taxon>
        <taxon>Cypriniformes</taxon>
        <taxon>Cyprinidae</taxon>
        <taxon>Cyprininae</taxon>
        <taxon>Sinocyclocheilus</taxon>
    </lineage>
</organism>
<dbReference type="AlphaFoldDB" id="A0A671PEB9"/>
<reference evidence="1" key="1">
    <citation type="submission" date="2025-08" db="UniProtKB">
        <authorList>
            <consortium name="Ensembl"/>
        </authorList>
    </citation>
    <scope>IDENTIFICATION</scope>
</reference>
<sequence length="20" mass="2186">SYSDKIIFGQGTKVIINSSK</sequence>
<name>A0A671PEB9_9TELE</name>
<keyword evidence="2" id="KW-1185">Reference proteome</keyword>
<evidence type="ECO:0000313" key="2">
    <source>
        <dbReference type="Proteomes" id="UP000472260"/>
    </source>
</evidence>
<dbReference type="Proteomes" id="UP000472260">
    <property type="component" value="Unassembled WGS sequence"/>
</dbReference>
<evidence type="ECO:0000313" key="1">
    <source>
        <dbReference type="Ensembl" id="ENSSANP00000056301.1"/>
    </source>
</evidence>
<accession>A0A671PEB9</accession>